<evidence type="ECO:0000256" key="3">
    <source>
        <dbReference type="ARBA" id="ARBA00022801"/>
    </source>
</evidence>
<keyword evidence="7" id="KW-1185">Reference proteome</keyword>
<dbReference type="AlphaFoldDB" id="A0AA95MR61"/>
<dbReference type="RefSeq" id="WP_066097239.1">
    <property type="nucleotide sequence ID" value="NZ_CP126114.1"/>
</dbReference>
<organism evidence="6 7">
    <name type="scientific">Neobacillus novalis</name>
    <dbReference type="NCBI Taxonomy" id="220687"/>
    <lineage>
        <taxon>Bacteria</taxon>
        <taxon>Bacillati</taxon>
        <taxon>Bacillota</taxon>
        <taxon>Bacilli</taxon>
        <taxon>Bacillales</taxon>
        <taxon>Bacillaceae</taxon>
        <taxon>Neobacillus</taxon>
    </lineage>
</organism>
<dbReference type="PANTHER" id="PTHR11079">
    <property type="entry name" value="CYTOSINE DEAMINASE FAMILY MEMBER"/>
    <property type="match status" value="1"/>
</dbReference>
<keyword evidence="4" id="KW-0862">Zinc</keyword>
<gene>
    <name evidence="6" type="ORF">QNH39_03245</name>
</gene>
<sequence>MSQEMFMKAAVDLALDNVVTNRGGPFGAVIVKNGQIIAVGRNQVVANIDPSAHAEMQAIRAACRYLNSHELKDCEVYSSCEPCPMCLGAIYWSRLKAVYYACTNRDAAQIGFDDLFIYKQLALPMDKRSIPMKRIVPSNTYMPFNAWIHKTNKKNY</sequence>
<keyword evidence="3" id="KW-0378">Hydrolase</keyword>
<dbReference type="PROSITE" id="PS51747">
    <property type="entry name" value="CYT_DCMP_DEAMINASES_2"/>
    <property type="match status" value="1"/>
</dbReference>
<dbReference type="KEGG" id="nnv:QNH39_03245"/>
<evidence type="ECO:0000256" key="4">
    <source>
        <dbReference type="ARBA" id="ARBA00022833"/>
    </source>
</evidence>
<dbReference type="GO" id="GO:0006152">
    <property type="term" value="P:purine nucleoside catabolic process"/>
    <property type="evidence" value="ECO:0007669"/>
    <property type="project" value="TreeGrafter"/>
</dbReference>
<dbReference type="Pfam" id="PF00383">
    <property type="entry name" value="dCMP_cyt_deam_1"/>
    <property type="match status" value="1"/>
</dbReference>
<dbReference type="InterPro" id="IPR016192">
    <property type="entry name" value="APOBEC/CMP_deaminase_Zn-bd"/>
</dbReference>
<evidence type="ECO:0000313" key="7">
    <source>
        <dbReference type="Proteomes" id="UP001178288"/>
    </source>
</evidence>
<reference evidence="6" key="1">
    <citation type="submission" date="2023-05" db="EMBL/GenBank/DDBJ databases">
        <title>Comparative genomics of Bacillaceae isolates and their secondary metabolite potential.</title>
        <authorList>
            <person name="Song L."/>
            <person name="Nielsen L.J."/>
            <person name="Mohite O."/>
            <person name="Xu X."/>
            <person name="Weber T."/>
            <person name="Kovacs A.T."/>
        </authorList>
    </citation>
    <scope>NUCLEOTIDE SEQUENCE</scope>
    <source>
        <strain evidence="6">XLM17</strain>
    </source>
</reference>
<evidence type="ECO:0000256" key="2">
    <source>
        <dbReference type="ARBA" id="ARBA00022723"/>
    </source>
</evidence>
<dbReference type="PROSITE" id="PS00903">
    <property type="entry name" value="CYT_DCMP_DEAMINASES_1"/>
    <property type="match status" value="1"/>
</dbReference>
<dbReference type="CDD" id="cd01285">
    <property type="entry name" value="nucleoside_deaminase"/>
    <property type="match status" value="1"/>
</dbReference>
<accession>A0AA95MR61</accession>
<dbReference type="InterPro" id="IPR016193">
    <property type="entry name" value="Cytidine_deaminase-like"/>
</dbReference>
<name>A0AA95MR61_9BACI</name>
<comment type="similarity">
    <text evidence="1">Belongs to the cytidine and deoxycytidylate deaminase family.</text>
</comment>
<feature type="domain" description="CMP/dCMP-type deaminase" evidence="5">
    <location>
        <begin position="1"/>
        <end position="115"/>
    </location>
</feature>
<dbReference type="SUPFAM" id="SSF53927">
    <property type="entry name" value="Cytidine deaminase-like"/>
    <property type="match status" value="1"/>
</dbReference>
<dbReference type="GO" id="GO:0047974">
    <property type="term" value="F:guanosine deaminase activity"/>
    <property type="evidence" value="ECO:0007669"/>
    <property type="project" value="TreeGrafter"/>
</dbReference>
<proteinExistence type="inferred from homology"/>
<dbReference type="FunFam" id="3.40.140.10:FF:000011">
    <property type="entry name" value="tRNA-specific adenosine deaminase"/>
    <property type="match status" value="1"/>
</dbReference>
<dbReference type="Gene3D" id="3.40.140.10">
    <property type="entry name" value="Cytidine Deaminase, domain 2"/>
    <property type="match status" value="1"/>
</dbReference>
<keyword evidence="2" id="KW-0479">Metal-binding</keyword>
<evidence type="ECO:0000259" key="5">
    <source>
        <dbReference type="PROSITE" id="PS51747"/>
    </source>
</evidence>
<protein>
    <submittedName>
        <fullName evidence="6">Nucleoside deaminase</fullName>
    </submittedName>
</protein>
<evidence type="ECO:0000256" key="1">
    <source>
        <dbReference type="ARBA" id="ARBA00006576"/>
    </source>
</evidence>
<dbReference type="PANTHER" id="PTHR11079:SF161">
    <property type="entry name" value="CMP_DCMP-TYPE DEAMINASE DOMAIN-CONTAINING PROTEIN"/>
    <property type="match status" value="1"/>
</dbReference>
<evidence type="ECO:0000313" key="6">
    <source>
        <dbReference type="EMBL" id="WHY86904.1"/>
    </source>
</evidence>
<dbReference type="Proteomes" id="UP001178288">
    <property type="component" value="Chromosome"/>
</dbReference>
<dbReference type="EMBL" id="CP126114">
    <property type="protein sequence ID" value="WHY86904.1"/>
    <property type="molecule type" value="Genomic_DNA"/>
</dbReference>
<dbReference type="GO" id="GO:0008270">
    <property type="term" value="F:zinc ion binding"/>
    <property type="evidence" value="ECO:0007669"/>
    <property type="project" value="InterPro"/>
</dbReference>
<dbReference type="InterPro" id="IPR002125">
    <property type="entry name" value="CMP_dCMP_dom"/>
</dbReference>